<dbReference type="GO" id="GO:0016251">
    <property type="term" value="F:RNA polymerase II general transcription initiation factor activity"/>
    <property type="evidence" value="ECO:0007669"/>
    <property type="project" value="TreeGrafter"/>
</dbReference>
<evidence type="ECO:0000256" key="2">
    <source>
        <dbReference type="ARBA" id="ARBA00023242"/>
    </source>
</evidence>
<dbReference type="OrthoDB" id="601405at2759"/>
<dbReference type="Gene3D" id="1.10.20.10">
    <property type="entry name" value="Histone, subunit A"/>
    <property type="match status" value="1"/>
</dbReference>
<dbReference type="GO" id="GO:0017054">
    <property type="term" value="C:negative cofactor 2 complex"/>
    <property type="evidence" value="ECO:0007669"/>
    <property type="project" value="InterPro"/>
</dbReference>
<dbReference type="PANTHER" id="PTHR46138">
    <property type="entry name" value="PROTEIN DR1"/>
    <property type="match status" value="1"/>
</dbReference>
<dbReference type="GO" id="GO:0000122">
    <property type="term" value="P:negative regulation of transcription by RNA polymerase II"/>
    <property type="evidence" value="ECO:0007669"/>
    <property type="project" value="InterPro"/>
</dbReference>
<dbReference type="InterPro" id="IPR003958">
    <property type="entry name" value="CBFA_NFYB_domain"/>
</dbReference>
<dbReference type="GeneID" id="17085551"/>
<protein>
    <recommendedName>
        <fullName evidence="3">Transcription factor CBF/NF-Y/archaeal histone domain-containing protein</fullName>
    </recommendedName>
</protein>
<dbReference type="GO" id="GO:0017025">
    <property type="term" value="F:TBP-class protein binding"/>
    <property type="evidence" value="ECO:0007669"/>
    <property type="project" value="TreeGrafter"/>
</dbReference>
<keyword evidence="5" id="KW-1185">Reference proteome</keyword>
<dbReference type="AlphaFoldDB" id="M2WRX6"/>
<dbReference type="GO" id="GO:0051123">
    <property type="term" value="P:RNA polymerase II preinitiation complex assembly"/>
    <property type="evidence" value="ECO:0007669"/>
    <property type="project" value="TreeGrafter"/>
</dbReference>
<accession>M2WRX6</accession>
<sequence>MSEEETDFRGGNYDSVAIPKTTVNKVATEVLGSAGVHLSSDAKELLVGFCSEFVQLISSHANQLCEKESKRVISPEHILQSLEELGFGDYCQEVKQVYEEFLEIEKRRSKTSWTRMTERTGLTEEELIRQQEELFAKARENPLADLDE</sequence>
<proteinExistence type="predicted"/>
<evidence type="ECO:0000313" key="4">
    <source>
        <dbReference type="EMBL" id="EME26585.1"/>
    </source>
</evidence>
<dbReference type="Proteomes" id="UP000030680">
    <property type="component" value="Unassembled WGS sequence"/>
</dbReference>
<evidence type="ECO:0000256" key="1">
    <source>
        <dbReference type="ARBA" id="ARBA00004123"/>
    </source>
</evidence>
<evidence type="ECO:0000259" key="3">
    <source>
        <dbReference type="Pfam" id="PF00808"/>
    </source>
</evidence>
<dbReference type="GO" id="GO:0046982">
    <property type="term" value="F:protein heterodimerization activity"/>
    <property type="evidence" value="ECO:0007669"/>
    <property type="project" value="InterPro"/>
</dbReference>
<gene>
    <name evidence="4" type="ORF">Gasu_58180</name>
</gene>
<dbReference type="RefSeq" id="XP_005703105.1">
    <property type="nucleotide sequence ID" value="XM_005703048.1"/>
</dbReference>
<dbReference type="SUPFAM" id="SSF47113">
    <property type="entry name" value="Histone-fold"/>
    <property type="match status" value="1"/>
</dbReference>
<feature type="domain" description="Transcription factor CBF/NF-Y/archaeal histone" evidence="3">
    <location>
        <begin position="18"/>
        <end position="82"/>
    </location>
</feature>
<dbReference type="eggNOG" id="KOG0871">
    <property type="taxonomic scope" value="Eukaryota"/>
</dbReference>
<reference evidence="5" key="1">
    <citation type="journal article" date="2013" name="Science">
        <title>Gene transfer from bacteria and archaea facilitated evolution of an extremophilic eukaryote.</title>
        <authorList>
            <person name="Schonknecht G."/>
            <person name="Chen W.H."/>
            <person name="Ternes C.M."/>
            <person name="Barbier G.G."/>
            <person name="Shrestha R.P."/>
            <person name="Stanke M."/>
            <person name="Brautigam A."/>
            <person name="Baker B.J."/>
            <person name="Banfield J.F."/>
            <person name="Garavito R.M."/>
            <person name="Carr K."/>
            <person name="Wilkerson C."/>
            <person name="Rensing S.A."/>
            <person name="Gagneul D."/>
            <person name="Dickenson N.E."/>
            <person name="Oesterhelt C."/>
            <person name="Lercher M.J."/>
            <person name="Weber A.P."/>
        </authorList>
    </citation>
    <scope>NUCLEOTIDE SEQUENCE [LARGE SCALE GENOMIC DNA]</scope>
    <source>
        <strain evidence="5">074W</strain>
    </source>
</reference>
<name>M2WRX6_GALSU</name>
<organism evidence="4 5">
    <name type="scientific">Galdieria sulphuraria</name>
    <name type="common">Red alga</name>
    <dbReference type="NCBI Taxonomy" id="130081"/>
    <lineage>
        <taxon>Eukaryota</taxon>
        <taxon>Rhodophyta</taxon>
        <taxon>Bangiophyceae</taxon>
        <taxon>Galdieriales</taxon>
        <taxon>Galdieriaceae</taxon>
        <taxon>Galdieria</taxon>
    </lineage>
</organism>
<dbReference type="STRING" id="130081.M2WRX6"/>
<comment type="subcellular location">
    <subcellularLocation>
        <location evidence="1">Nucleus</location>
    </subcellularLocation>
</comment>
<dbReference type="KEGG" id="gsl:Gasu_58180"/>
<dbReference type="PANTHER" id="PTHR46138:SF1">
    <property type="entry name" value="PROTEIN DR1"/>
    <property type="match status" value="1"/>
</dbReference>
<dbReference type="OMA" id="RDAKFKK"/>
<dbReference type="InterPro" id="IPR042225">
    <property type="entry name" value="Ncb2"/>
</dbReference>
<dbReference type="FunFam" id="1.10.20.10:FF:000019">
    <property type="entry name" value="Negative cofactor 2 beta"/>
    <property type="match status" value="1"/>
</dbReference>
<evidence type="ECO:0000313" key="5">
    <source>
        <dbReference type="Proteomes" id="UP000030680"/>
    </source>
</evidence>
<dbReference type="Gramene" id="EME26585">
    <property type="protein sequence ID" value="EME26585"/>
    <property type="gene ID" value="Gasu_58180"/>
</dbReference>
<dbReference type="InterPro" id="IPR009072">
    <property type="entry name" value="Histone-fold"/>
</dbReference>
<dbReference type="EMBL" id="KB454546">
    <property type="protein sequence ID" value="EME26585.1"/>
    <property type="molecule type" value="Genomic_DNA"/>
</dbReference>
<dbReference type="Pfam" id="PF00808">
    <property type="entry name" value="CBFD_NFYB_HMF"/>
    <property type="match status" value="1"/>
</dbReference>
<keyword evidence="2" id="KW-0539">Nucleus</keyword>
<dbReference type="CDD" id="cd22905">
    <property type="entry name" value="HFD_Dr1"/>
    <property type="match status" value="1"/>
</dbReference>